<dbReference type="RefSeq" id="WP_377196052.1">
    <property type="nucleotide sequence ID" value="NZ_JBHUHF010000001.1"/>
</dbReference>
<dbReference type="EMBL" id="JBHUHF010000001">
    <property type="protein sequence ID" value="MFD2024077.1"/>
    <property type="molecule type" value="Genomic_DNA"/>
</dbReference>
<dbReference type="Pfam" id="PF02586">
    <property type="entry name" value="SRAP"/>
    <property type="match status" value="1"/>
</dbReference>
<protein>
    <submittedName>
        <fullName evidence="1">SOS response-associated peptidase family protein</fullName>
    </submittedName>
</protein>
<gene>
    <name evidence="1" type="ORF">ACFSL2_00980</name>
</gene>
<dbReference type="Proteomes" id="UP001597338">
    <property type="component" value="Unassembled WGS sequence"/>
</dbReference>
<comment type="caution">
    <text evidence="1">The sequence shown here is derived from an EMBL/GenBank/DDBJ whole genome shotgun (WGS) entry which is preliminary data.</text>
</comment>
<accession>A0ABW4V3S6</accession>
<evidence type="ECO:0000313" key="2">
    <source>
        <dbReference type="Proteomes" id="UP001597338"/>
    </source>
</evidence>
<organism evidence="1 2">
    <name type="scientific">Promicromonospora aerolata</name>
    <dbReference type="NCBI Taxonomy" id="195749"/>
    <lineage>
        <taxon>Bacteria</taxon>
        <taxon>Bacillati</taxon>
        <taxon>Actinomycetota</taxon>
        <taxon>Actinomycetes</taxon>
        <taxon>Micrococcales</taxon>
        <taxon>Promicromonosporaceae</taxon>
        <taxon>Promicromonospora</taxon>
    </lineage>
</organism>
<name>A0ABW4V3S6_9MICO</name>
<dbReference type="Gene3D" id="3.90.1680.10">
    <property type="entry name" value="SOS response associated peptidase-like"/>
    <property type="match status" value="1"/>
</dbReference>
<keyword evidence="2" id="KW-1185">Reference proteome</keyword>
<reference evidence="2" key="1">
    <citation type="journal article" date="2019" name="Int. J. Syst. Evol. Microbiol.">
        <title>The Global Catalogue of Microorganisms (GCM) 10K type strain sequencing project: providing services to taxonomists for standard genome sequencing and annotation.</title>
        <authorList>
            <consortium name="The Broad Institute Genomics Platform"/>
            <consortium name="The Broad Institute Genome Sequencing Center for Infectious Disease"/>
            <person name="Wu L."/>
            <person name="Ma J."/>
        </authorList>
    </citation>
    <scope>NUCLEOTIDE SEQUENCE [LARGE SCALE GENOMIC DNA]</scope>
    <source>
        <strain evidence="2">CCM 7043</strain>
    </source>
</reference>
<dbReference type="InterPro" id="IPR036590">
    <property type="entry name" value="SRAP-like"/>
</dbReference>
<dbReference type="SUPFAM" id="SSF143081">
    <property type="entry name" value="BB1717-like"/>
    <property type="match status" value="1"/>
</dbReference>
<proteinExistence type="predicted"/>
<sequence>MCGRYANSRRDQELADRFHIAELIGEEPGSSWNVAPANNVRAVLERDEGGHTMRQLHLALGPGAVLG</sequence>
<dbReference type="InterPro" id="IPR003738">
    <property type="entry name" value="SRAP"/>
</dbReference>
<evidence type="ECO:0000313" key="1">
    <source>
        <dbReference type="EMBL" id="MFD2024077.1"/>
    </source>
</evidence>